<comment type="subcellular location">
    <subcellularLocation>
        <location evidence="1">Cell envelope</location>
    </subcellularLocation>
</comment>
<dbReference type="Gene3D" id="2.40.50.100">
    <property type="match status" value="1"/>
</dbReference>
<dbReference type="PROSITE" id="PS51257">
    <property type="entry name" value="PROKAR_LIPOPROTEIN"/>
    <property type="match status" value="1"/>
</dbReference>
<dbReference type="SUPFAM" id="SSF111369">
    <property type="entry name" value="HlyD-like secretion proteins"/>
    <property type="match status" value="1"/>
</dbReference>
<dbReference type="Gene3D" id="1.10.287.470">
    <property type="entry name" value="Helix hairpin bin"/>
    <property type="match status" value="1"/>
</dbReference>
<accession>A0A1U7CP07</accession>
<evidence type="ECO:0000259" key="7">
    <source>
        <dbReference type="Pfam" id="PF25944"/>
    </source>
</evidence>
<dbReference type="GO" id="GO:0022857">
    <property type="term" value="F:transmembrane transporter activity"/>
    <property type="evidence" value="ECO:0007669"/>
    <property type="project" value="InterPro"/>
</dbReference>
<dbReference type="RefSeq" id="WP_076345470.1">
    <property type="nucleotide sequence ID" value="NZ_CP019082.1"/>
</dbReference>
<sequence length="439" mass="48265">MQAIRLSPLLVGVLLSTTLSGCARRTPRPAPAEPSAIPVSKPITRQITDYVDFTGRTEAVQSVDIRPRTTGYLVKMPFTEGSDVKAGDLLFEIDPRPYQAQLDQAQGQVNLYQAQLKLARTTYARDRAINRITPNAVSDQQLDQDVAALDEADARVKAYEKNMEVYRLNHEFTRVVSPIAGMISRYYLTLGNLVNQDQTLLTTIVSLDPMYAYFDLDEPTMLRIRRAINEGRLKSRASGIRLPLYMGLQGEPGYPHEGEIDFVNNQLNPTTGSILVRGVFANPKPQTGVRLLSPGMFVRIRLPIGQPHPAVLVIDRAISSDQGIKYVYVVDEKNVAQYRKVTTGSLQDDGLRVITSGLTADEWVVVGGLQQVQPKTAVKPEPMAMPSLDSTESAENPPSAVEEPAPSEKAKPDPKEKAKPAPKEEAREPARSGAQAGRP</sequence>
<dbReference type="EMBL" id="CP019082">
    <property type="protein sequence ID" value="APW60672.1"/>
    <property type="molecule type" value="Genomic_DNA"/>
</dbReference>
<dbReference type="KEGG" id="pbor:BSF38_02159"/>
<protein>
    <submittedName>
        <fullName evidence="9">Solvent efflux pump periplasmic linker SrpA</fullName>
    </submittedName>
</protein>
<keyword evidence="3" id="KW-0175">Coiled coil</keyword>
<feature type="domain" description="Multidrug resistance protein MdtA-like barrel-sandwich hybrid" evidence="6">
    <location>
        <begin position="62"/>
        <end position="202"/>
    </location>
</feature>
<evidence type="ECO:0000256" key="2">
    <source>
        <dbReference type="ARBA" id="ARBA00009477"/>
    </source>
</evidence>
<dbReference type="InterPro" id="IPR006143">
    <property type="entry name" value="RND_pump_MFP"/>
</dbReference>
<organism evidence="9 10">
    <name type="scientific">Paludisphaera borealis</name>
    <dbReference type="NCBI Taxonomy" id="1387353"/>
    <lineage>
        <taxon>Bacteria</taxon>
        <taxon>Pseudomonadati</taxon>
        <taxon>Planctomycetota</taxon>
        <taxon>Planctomycetia</taxon>
        <taxon>Isosphaerales</taxon>
        <taxon>Isosphaeraceae</taxon>
        <taxon>Paludisphaera</taxon>
    </lineage>
</organism>
<dbReference type="PANTHER" id="PTHR30158">
    <property type="entry name" value="ACRA/E-RELATED COMPONENT OF DRUG EFFLUX TRANSPORTER"/>
    <property type="match status" value="1"/>
</dbReference>
<feature type="coiled-coil region" evidence="3">
    <location>
        <begin position="102"/>
        <end position="169"/>
    </location>
</feature>
<feature type="domain" description="Multidrug resistance protein MdtA-like beta-barrel" evidence="7">
    <location>
        <begin position="209"/>
        <end position="304"/>
    </location>
</feature>
<dbReference type="GO" id="GO:0030313">
    <property type="term" value="C:cell envelope"/>
    <property type="evidence" value="ECO:0007669"/>
    <property type="project" value="UniProtKB-SubCell"/>
</dbReference>
<dbReference type="Gene3D" id="2.40.30.170">
    <property type="match status" value="1"/>
</dbReference>
<feature type="compositionally biased region" description="Basic and acidic residues" evidence="4">
    <location>
        <begin position="406"/>
        <end position="430"/>
    </location>
</feature>
<proteinExistence type="inferred from homology"/>
<reference evidence="10" key="1">
    <citation type="submission" date="2016-12" db="EMBL/GenBank/DDBJ databases">
        <title>Comparative genomics of four Isosphaeraceae planctomycetes: a common pool of plasmids and glycoside hydrolase genes.</title>
        <authorList>
            <person name="Ivanova A."/>
        </authorList>
    </citation>
    <scope>NUCLEOTIDE SEQUENCE [LARGE SCALE GENOMIC DNA]</scope>
    <source>
        <strain evidence="10">PX4</strain>
    </source>
</reference>
<dbReference type="Pfam" id="PF25944">
    <property type="entry name" value="Beta-barrel_RND"/>
    <property type="match status" value="1"/>
</dbReference>
<evidence type="ECO:0000313" key="10">
    <source>
        <dbReference type="Proteomes" id="UP000186309"/>
    </source>
</evidence>
<evidence type="ECO:0000259" key="8">
    <source>
        <dbReference type="Pfam" id="PF25967"/>
    </source>
</evidence>
<feature type="region of interest" description="Disordered" evidence="4">
    <location>
        <begin position="376"/>
        <end position="439"/>
    </location>
</feature>
<dbReference type="InterPro" id="IPR058625">
    <property type="entry name" value="MdtA-like_BSH"/>
</dbReference>
<gene>
    <name evidence="9" type="primary">srpA</name>
    <name evidence="9" type="ORF">BSF38_02159</name>
</gene>
<feature type="domain" description="Multidrug resistance protein MdtA-like C-terminal permuted SH3" evidence="8">
    <location>
        <begin position="310"/>
        <end position="370"/>
    </location>
</feature>
<comment type="similarity">
    <text evidence="2">Belongs to the membrane fusion protein (MFP) (TC 8.A.1) family.</text>
</comment>
<dbReference type="InterPro" id="IPR058626">
    <property type="entry name" value="MdtA-like_b-barrel"/>
</dbReference>
<dbReference type="AlphaFoldDB" id="A0A1U7CP07"/>
<dbReference type="Pfam" id="PF25917">
    <property type="entry name" value="BSH_RND"/>
    <property type="match status" value="1"/>
</dbReference>
<feature type="domain" description="Multidrug resistance protein MdtA-like alpha-helical hairpin" evidence="5">
    <location>
        <begin position="101"/>
        <end position="165"/>
    </location>
</feature>
<dbReference type="STRING" id="1387353.BSF38_02159"/>
<dbReference type="Gene3D" id="2.40.420.20">
    <property type="match status" value="1"/>
</dbReference>
<dbReference type="PANTHER" id="PTHR30158:SF10">
    <property type="entry name" value="CATION EFFLUX PUMP"/>
    <property type="match status" value="1"/>
</dbReference>
<dbReference type="Proteomes" id="UP000186309">
    <property type="component" value="Chromosome"/>
</dbReference>
<dbReference type="Pfam" id="PF25967">
    <property type="entry name" value="RND-MFP_C"/>
    <property type="match status" value="1"/>
</dbReference>
<feature type="compositionally biased region" description="Low complexity" evidence="4">
    <location>
        <begin position="393"/>
        <end position="404"/>
    </location>
</feature>
<evidence type="ECO:0000313" key="9">
    <source>
        <dbReference type="EMBL" id="APW60672.1"/>
    </source>
</evidence>
<keyword evidence="10" id="KW-1185">Reference proteome</keyword>
<dbReference type="InterPro" id="IPR058627">
    <property type="entry name" value="MdtA-like_C"/>
</dbReference>
<dbReference type="OrthoDB" id="9816569at2"/>
<name>A0A1U7CP07_9BACT</name>
<dbReference type="Pfam" id="PF25876">
    <property type="entry name" value="HH_MFP_RND"/>
    <property type="match status" value="1"/>
</dbReference>
<evidence type="ECO:0000259" key="6">
    <source>
        <dbReference type="Pfam" id="PF25917"/>
    </source>
</evidence>
<dbReference type="GO" id="GO:0005886">
    <property type="term" value="C:plasma membrane"/>
    <property type="evidence" value="ECO:0007669"/>
    <property type="project" value="TreeGrafter"/>
</dbReference>
<evidence type="ECO:0000259" key="5">
    <source>
        <dbReference type="Pfam" id="PF25876"/>
    </source>
</evidence>
<dbReference type="GO" id="GO:0046677">
    <property type="term" value="P:response to antibiotic"/>
    <property type="evidence" value="ECO:0007669"/>
    <property type="project" value="TreeGrafter"/>
</dbReference>
<dbReference type="FunFam" id="2.40.420.20:FF:000001">
    <property type="entry name" value="Efflux RND transporter periplasmic adaptor subunit"/>
    <property type="match status" value="1"/>
</dbReference>
<dbReference type="NCBIfam" id="TIGR01730">
    <property type="entry name" value="RND_mfp"/>
    <property type="match status" value="1"/>
</dbReference>
<dbReference type="InterPro" id="IPR058624">
    <property type="entry name" value="MdtA-like_HH"/>
</dbReference>
<evidence type="ECO:0000256" key="1">
    <source>
        <dbReference type="ARBA" id="ARBA00004196"/>
    </source>
</evidence>
<evidence type="ECO:0000256" key="4">
    <source>
        <dbReference type="SAM" id="MobiDB-lite"/>
    </source>
</evidence>
<evidence type="ECO:0000256" key="3">
    <source>
        <dbReference type="SAM" id="Coils"/>
    </source>
</evidence>